<reference evidence="4 5" key="1">
    <citation type="submission" date="2024-02" db="EMBL/GenBank/DDBJ databases">
        <title>A draft genome for the cacao thread blight pathogen Marasmius crinis-equi.</title>
        <authorList>
            <person name="Cohen S.P."/>
            <person name="Baruah I.K."/>
            <person name="Amoako-Attah I."/>
            <person name="Bukari Y."/>
            <person name="Meinhardt L.W."/>
            <person name="Bailey B.A."/>
        </authorList>
    </citation>
    <scope>NUCLEOTIDE SEQUENCE [LARGE SCALE GENOMIC DNA]</scope>
    <source>
        <strain evidence="4 5">GH-76</strain>
    </source>
</reference>
<comment type="caution">
    <text evidence="4">The sequence shown here is derived from an EMBL/GenBank/DDBJ whole genome shotgun (WGS) entry which is preliminary data.</text>
</comment>
<feature type="transmembrane region" description="Helical" evidence="2">
    <location>
        <begin position="180"/>
        <end position="205"/>
    </location>
</feature>
<organism evidence="4 5">
    <name type="scientific">Marasmius crinis-equi</name>
    <dbReference type="NCBI Taxonomy" id="585013"/>
    <lineage>
        <taxon>Eukaryota</taxon>
        <taxon>Fungi</taxon>
        <taxon>Dikarya</taxon>
        <taxon>Basidiomycota</taxon>
        <taxon>Agaricomycotina</taxon>
        <taxon>Agaricomycetes</taxon>
        <taxon>Agaricomycetidae</taxon>
        <taxon>Agaricales</taxon>
        <taxon>Marasmiineae</taxon>
        <taxon>Marasmiaceae</taxon>
        <taxon>Marasmius</taxon>
    </lineage>
</organism>
<feature type="compositionally biased region" description="Polar residues" evidence="1">
    <location>
        <begin position="748"/>
        <end position="770"/>
    </location>
</feature>
<dbReference type="Proteomes" id="UP001465976">
    <property type="component" value="Unassembled WGS sequence"/>
</dbReference>
<keyword evidence="2" id="KW-0472">Membrane</keyword>
<keyword evidence="5" id="KW-1185">Reference proteome</keyword>
<feature type="compositionally biased region" description="Polar residues" evidence="1">
    <location>
        <begin position="1"/>
        <end position="17"/>
    </location>
</feature>
<feature type="region of interest" description="Disordered" evidence="1">
    <location>
        <begin position="744"/>
        <end position="770"/>
    </location>
</feature>
<feature type="transmembrane region" description="Helical" evidence="2">
    <location>
        <begin position="123"/>
        <end position="142"/>
    </location>
</feature>
<feature type="transmembrane region" description="Helical" evidence="2">
    <location>
        <begin position="211"/>
        <end position="231"/>
    </location>
</feature>
<evidence type="ECO:0000313" key="5">
    <source>
        <dbReference type="Proteomes" id="UP001465976"/>
    </source>
</evidence>
<protein>
    <recommendedName>
        <fullName evidence="3">DUF6535 domain-containing protein</fullName>
    </recommendedName>
</protein>
<dbReference type="EMBL" id="JBAHYK010000788">
    <property type="protein sequence ID" value="KAL0571316.1"/>
    <property type="molecule type" value="Genomic_DNA"/>
</dbReference>
<keyword evidence="2" id="KW-0812">Transmembrane</keyword>
<feature type="compositionally biased region" description="Basic and acidic residues" evidence="1">
    <location>
        <begin position="20"/>
        <end position="29"/>
    </location>
</feature>
<dbReference type="InterPro" id="IPR045338">
    <property type="entry name" value="DUF6535"/>
</dbReference>
<name>A0ABR3F7U5_9AGAR</name>
<feature type="region of interest" description="Disordered" evidence="1">
    <location>
        <begin position="1"/>
        <end position="29"/>
    </location>
</feature>
<evidence type="ECO:0000259" key="3">
    <source>
        <dbReference type="Pfam" id="PF20153"/>
    </source>
</evidence>
<evidence type="ECO:0000313" key="4">
    <source>
        <dbReference type="EMBL" id="KAL0571316.1"/>
    </source>
</evidence>
<dbReference type="Pfam" id="PF20153">
    <property type="entry name" value="DUF6535"/>
    <property type="match status" value="1"/>
</dbReference>
<evidence type="ECO:0000256" key="1">
    <source>
        <dbReference type="SAM" id="MobiDB-lite"/>
    </source>
</evidence>
<feature type="domain" description="DUF6535" evidence="3">
    <location>
        <begin position="32"/>
        <end position="205"/>
    </location>
</feature>
<gene>
    <name evidence="4" type="ORF">V5O48_010651</name>
</gene>
<keyword evidence="2" id="KW-1133">Transmembrane helix</keyword>
<proteinExistence type="predicted"/>
<sequence>MSSNEQDGGQQTASKAGQENGKDGKPTIEKSWKEIMKRVDGIDSATEKVWRDEIDTLLVFAGLFSAVVTAFTIESYQWLSEDPADTTVAVLNQISRQLHGQNATSLQEAPTFFPSPSAVRINTFWFLSLILGLVDALFAIMIKQWLGEYRRPINARYSEQWLALRCLRSESFELWHVPSFLAALPIILEVALFLFFAGVLELLWARHHVPFAFAMAIIGPAAAFYIATAFLPGIDTIRLAFAIHPDGNKYGLTGVKDRMFHLPHIHNLCPYKSPQAWAIFRLLASFLTSSYSIPRKIIIYLLRKKFYSQSAYGIAEHSMTSFIGRIRDPQSWFSVELEVVQRFNNIHHCPDIYVLRAYRWLVREFQDSPSMLPYLQRVLELSHPRLVMPAVFDYGLFRTERDWNAEDVEKELKREFMWQEKQPFEFSELNIRLLFYHSLWIEFPPSISYLPPPMTWDEAPLLSPKQCQAPLTRIFRLVEELDKDLGIAYLNYIQQNDAELYATATDLESIVFCLQAHLPKFATLELDSLGDKGQSLLNFLSWISKRLVDSSTLMCLANLSQVYGFIDTLDDFRVSQNLPMNYFARDHRYFPVSMDRLGVLLRDPSSADVALKSIDVCKHIWDTHPHDAFDLLSSLWKYIFASIPRDLWPPHLQEKLPPWTVGQYGRDPAGSTDTVPYFLVSQEGRLFLDYVNLGASTALLNHRYKAFVMENWQYAMECVAHVNNLPPEYLASPLPNDRQVSGLEVSVGDTTPSGDVRSQSETAGTQPYAQ</sequence>
<evidence type="ECO:0000256" key="2">
    <source>
        <dbReference type="SAM" id="Phobius"/>
    </source>
</evidence>
<accession>A0ABR3F7U5</accession>